<dbReference type="OrthoDB" id="9799092at2"/>
<dbReference type="PANTHER" id="PTHR43877">
    <property type="entry name" value="AMINOALKYLPHOSPHONATE N-ACETYLTRANSFERASE-RELATED-RELATED"/>
    <property type="match status" value="1"/>
</dbReference>
<dbReference type="InterPro" id="IPR000182">
    <property type="entry name" value="GNAT_dom"/>
</dbReference>
<dbReference type="Proteomes" id="UP000199406">
    <property type="component" value="Unassembled WGS sequence"/>
</dbReference>
<accession>A0A1G7J7M7</accession>
<dbReference type="PANTHER" id="PTHR43877:SF2">
    <property type="entry name" value="AMINOALKYLPHOSPHONATE N-ACETYLTRANSFERASE-RELATED"/>
    <property type="match status" value="1"/>
</dbReference>
<dbReference type="AlphaFoldDB" id="A0A1G7J7M7"/>
<sequence>MVALPVLPEDLSVAPLTPADAADAAALLAEAEKVDDTGEHWSAEDLTEWWVNDLVDLGRDGVAVRDPAGALVAWATVLALPTFRDAFRIDLEARVHPAWRGRGIGRALLAWQVARGGEIHADRHPASPAVLGVSVPAAMTSLGGVVRRAGFRPERWYRTMARPLSGVPAVPGVDGMELVPFSWNRDEEVRQAHNASFTEHHGSAERDAATWRTLFTGQRAFRPDLSVLALADGAVVGYALAYVYEADSRARGHDEVHLGQIGVLPAARGRGVASALITAVLRAAAAAGCRTAGLDVDSGNVTGAPGVYERLGFRTTRTQVSWSTSLPAVAGG</sequence>
<evidence type="ECO:0000313" key="5">
    <source>
        <dbReference type="Proteomes" id="UP000199406"/>
    </source>
</evidence>
<name>A0A1G7J7M7_9ACTN</name>
<protein>
    <submittedName>
        <fullName evidence="4">Mycothiol synthase</fullName>
    </submittedName>
</protein>
<evidence type="ECO:0000313" key="4">
    <source>
        <dbReference type="EMBL" id="SDF20982.1"/>
    </source>
</evidence>
<dbReference type="Pfam" id="PF00583">
    <property type="entry name" value="Acetyltransf_1"/>
    <property type="match status" value="1"/>
</dbReference>
<dbReference type="InterPro" id="IPR050832">
    <property type="entry name" value="Bact_Acetyltransf"/>
</dbReference>
<feature type="domain" description="N-acetyltransferase" evidence="3">
    <location>
        <begin position="11"/>
        <end position="165"/>
    </location>
</feature>
<dbReference type="RefSeq" id="WP_091764446.1">
    <property type="nucleotide sequence ID" value="NZ_FNBT01000002.1"/>
</dbReference>
<dbReference type="PROSITE" id="PS51186">
    <property type="entry name" value="GNAT"/>
    <property type="match status" value="2"/>
</dbReference>
<reference evidence="5" key="1">
    <citation type="submission" date="2016-10" db="EMBL/GenBank/DDBJ databases">
        <authorList>
            <person name="Varghese N."/>
            <person name="Submissions S."/>
        </authorList>
    </citation>
    <scope>NUCLEOTIDE SEQUENCE [LARGE SCALE GENOMIC DNA]</scope>
    <source>
        <strain evidence="5">DSM 44268</strain>
    </source>
</reference>
<keyword evidence="1" id="KW-0808">Transferase</keyword>
<dbReference type="STRING" id="1550231.SAMN05660662_1350"/>
<evidence type="ECO:0000256" key="2">
    <source>
        <dbReference type="ARBA" id="ARBA00023315"/>
    </source>
</evidence>
<dbReference type="GO" id="GO:0016747">
    <property type="term" value="F:acyltransferase activity, transferring groups other than amino-acyl groups"/>
    <property type="evidence" value="ECO:0007669"/>
    <property type="project" value="InterPro"/>
</dbReference>
<dbReference type="CDD" id="cd04301">
    <property type="entry name" value="NAT_SF"/>
    <property type="match status" value="2"/>
</dbReference>
<evidence type="ECO:0000259" key="3">
    <source>
        <dbReference type="PROSITE" id="PS51186"/>
    </source>
</evidence>
<dbReference type="EMBL" id="FNBT01000002">
    <property type="protein sequence ID" value="SDF20982.1"/>
    <property type="molecule type" value="Genomic_DNA"/>
</dbReference>
<proteinExistence type="predicted"/>
<dbReference type="SUPFAM" id="SSF55729">
    <property type="entry name" value="Acyl-CoA N-acyltransferases (Nat)"/>
    <property type="match status" value="2"/>
</dbReference>
<dbReference type="Gene3D" id="3.40.630.30">
    <property type="match status" value="1"/>
</dbReference>
<keyword evidence="5" id="KW-1185">Reference proteome</keyword>
<evidence type="ECO:0000256" key="1">
    <source>
        <dbReference type="ARBA" id="ARBA00022679"/>
    </source>
</evidence>
<dbReference type="InterPro" id="IPR016181">
    <property type="entry name" value="Acyl_CoA_acyltransferase"/>
</dbReference>
<organism evidence="4 5">
    <name type="scientific">Blastococcus aurantiacus</name>
    <dbReference type="NCBI Taxonomy" id="1550231"/>
    <lineage>
        <taxon>Bacteria</taxon>
        <taxon>Bacillati</taxon>
        <taxon>Actinomycetota</taxon>
        <taxon>Actinomycetes</taxon>
        <taxon>Geodermatophilales</taxon>
        <taxon>Geodermatophilaceae</taxon>
        <taxon>Blastococcus</taxon>
    </lineage>
</organism>
<feature type="domain" description="N-acetyltransferase" evidence="3">
    <location>
        <begin position="176"/>
        <end position="327"/>
    </location>
</feature>
<gene>
    <name evidence="4" type="ORF">SAMN05660662_1350</name>
</gene>
<keyword evidence="2" id="KW-0012">Acyltransferase</keyword>